<dbReference type="AlphaFoldDB" id="A0A7Y6UMY2"/>
<dbReference type="InterPro" id="IPR049177">
    <property type="entry name" value="MgtC_SapB_SrpB_YhiD_N"/>
</dbReference>
<dbReference type="GO" id="GO:0005886">
    <property type="term" value="C:plasma membrane"/>
    <property type="evidence" value="ECO:0007669"/>
    <property type="project" value="UniProtKB-SubCell"/>
</dbReference>
<evidence type="ECO:0000256" key="7">
    <source>
        <dbReference type="ARBA" id="ARBA00023136"/>
    </source>
</evidence>
<sequence length="238" mass="25124">MSSFGSTLLNELSITPNLAIAAFLGMVIGLERQWRQRYTGLTTHALVSLGAAAFTSLGMLIDGGTDVRMGGQVVTGIGFLGAGLIMRDGLSVRGLSGAATVWSTGAVGVLAGYGYLLAAAEACAFVLLINLTMPRIGALIERHAPEKEAVERYYMIELKCLAKEEAVVRSALLQAMEARKLRLRGLESHSASEGGIVAVEAVVYTAREQNQLVEQVVGDLSLSPLVLSGKWTSTTAPE</sequence>
<organism evidence="12 13">
    <name type="scientific">Ensifer oleiphilus</name>
    <dbReference type="NCBI Taxonomy" id="2742698"/>
    <lineage>
        <taxon>Bacteria</taxon>
        <taxon>Pseudomonadati</taxon>
        <taxon>Pseudomonadota</taxon>
        <taxon>Alphaproteobacteria</taxon>
        <taxon>Hyphomicrobiales</taxon>
        <taxon>Rhizobiaceae</taxon>
        <taxon>Sinorhizobium/Ensifer group</taxon>
        <taxon>Ensifer</taxon>
    </lineage>
</organism>
<keyword evidence="13" id="KW-1185">Reference proteome</keyword>
<dbReference type="Pfam" id="PF21770">
    <property type="entry name" value="MgtC_SapB_C"/>
    <property type="match status" value="1"/>
</dbReference>
<evidence type="ECO:0000313" key="13">
    <source>
        <dbReference type="Proteomes" id="UP000520198"/>
    </source>
</evidence>
<evidence type="ECO:0000256" key="9">
    <source>
        <dbReference type="RuleBase" id="RU365041"/>
    </source>
</evidence>
<feature type="domain" description="MgtC/SapB/SrpB/YhiD N-terminal" evidence="10">
    <location>
        <begin position="18"/>
        <end position="136"/>
    </location>
</feature>
<keyword evidence="5 9" id="KW-0812">Transmembrane</keyword>
<keyword evidence="7 9" id="KW-0472">Membrane</keyword>
<feature type="transmembrane region" description="Helical" evidence="9">
    <location>
        <begin position="112"/>
        <end position="133"/>
    </location>
</feature>
<dbReference type="Proteomes" id="UP000520198">
    <property type="component" value="Unassembled WGS sequence"/>
</dbReference>
<evidence type="ECO:0000313" key="12">
    <source>
        <dbReference type="EMBL" id="NVD39003.1"/>
    </source>
</evidence>
<evidence type="ECO:0000259" key="10">
    <source>
        <dbReference type="Pfam" id="PF02308"/>
    </source>
</evidence>
<evidence type="ECO:0000256" key="2">
    <source>
        <dbReference type="ARBA" id="ARBA00009298"/>
    </source>
</evidence>
<gene>
    <name evidence="12" type="ORF">HT585_09070</name>
</gene>
<dbReference type="Pfam" id="PF02308">
    <property type="entry name" value="MgtC"/>
    <property type="match status" value="1"/>
</dbReference>
<evidence type="ECO:0000256" key="8">
    <source>
        <dbReference type="ARBA" id="ARBA00025369"/>
    </source>
</evidence>
<name>A0A7Y6UMY2_9HYPH</name>
<dbReference type="RefSeq" id="WP_176352600.1">
    <property type="nucleotide sequence ID" value="NZ_JABWDU010000002.1"/>
</dbReference>
<dbReference type="PRINTS" id="PR01837">
    <property type="entry name" value="MGTCSAPBPROT"/>
</dbReference>
<dbReference type="EMBL" id="JABWDU010000002">
    <property type="protein sequence ID" value="NVD39003.1"/>
    <property type="molecule type" value="Genomic_DNA"/>
</dbReference>
<feature type="transmembrane region" description="Helical" evidence="9">
    <location>
        <begin position="12"/>
        <end position="30"/>
    </location>
</feature>
<comment type="function">
    <text evidence="8">Virulence factor required for growth in low Mg(2+) medium and for intramacrophage survival. May be involved in regulating membrane potential by activating Na(+)/K(+)-ATPase.</text>
</comment>
<dbReference type="PANTHER" id="PTHR33778">
    <property type="entry name" value="PROTEIN MGTC"/>
    <property type="match status" value="1"/>
</dbReference>
<dbReference type="InterPro" id="IPR048640">
    <property type="entry name" value="MgtC-like_C"/>
</dbReference>
<dbReference type="PANTHER" id="PTHR33778:SF3">
    <property type="entry name" value="PROTEIN MGTC"/>
    <property type="match status" value="1"/>
</dbReference>
<evidence type="ECO:0000256" key="6">
    <source>
        <dbReference type="ARBA" id="ARBA00022989"/>
    </source>
</evidence>
<proteinExistence type="inferred from homology"/>
<evidence type="ECO:0000259" key="11">
    <source>
        <dbReference type="Pfam" id="PF21770"/>
    </source>
</evidence>
<protein>
    <recommendedName>
        <fullName evidence="3 9">Protein MgtC</fullName>
    </recommendedName>
</protein>
<comment type="caution">
    <text evidence="12">The sequence shown here is derived from an EMBL/GenBank/DDBJ whole genome shotgun (WGS) entry which is preliminary data.</text>
</comment>
<dbReference type="InterPro" id="IPR003416">
    <property type="entry name" value="MgtC/SapB/SrpB/YhiD_fam"/>
</dbReference>
<reference evidence="12 13" key="1">
    <citation type="submission" date="2020-06" db="EMBL/GenBank/DDBJ databases">
        <authorList>
            <person name="Grouzdev D.S."/>
        </authorList>
    </citation>
    <scope>NUCLEOTIDE SEQUENCE [LARGE SCALE GENOMIC DNA]</scope>
    <source>
        <strain evidence="12 13">HO-A22</strain>
    </source>
</reference>
<evidence type="ECO:0000256" key="4">
    <source>
        <dbReference type="ARBA" id="ARBA00022475"/>
    </source>
</evidence>
<accession>A0A7Y6UMY2</accession>
<evidence type="ECO:0000256" key="1">
    <source>
        <dbReference type="ARBA" id="ARBA00004651"/>
    </source>
</evidence>
<keyword evidence="6 9" id="KW-1133">Transmembrane helix</keyword>
<feature type="domain" description="MgtC-like C-terminal" evidence="11">
    <location>
        <begin position="154"/>
        <end position="231"/>
    </location>
</feature>
<evidence type="ECO:0000256" key="3">
    <source>
        <dbReference type="ARBA" id="ARBA00013833"/>
    </source>
</evidence>
<keyword evidence="4" id="KW-1003">Cell membrane</keyword>
<comment type="similarity">
    <text evidence="2 9">Belongs to the MgtC/SapB family.</text>
</comment>
<feature type="transmembrane region" description="Helical" evidence="9">
    <location>
        <begin position="42"/>
        <end position="61"/>
    </location>
</feature>
<comment type="subcellular location">
    <subcellularLocation>
        <location evidence="9">Cell inner membrane</location>
        <topology evidence="9">Multi-pass membrane protein</topology>
    </subcellularLocation>
    <subcellularLocation>
        <location evidence="1">Cell membrane</location>
        <topology evidence="1">Multi-pass membrane protein</topology>
    </subcellularLocation>
</comment>
<dbReference type="Gene3D" id="3.30.70.260">
    <property type="match status" value="1"/>
</dbReference>
<keyword evidence="9" id="KW-0997">Cell inner membrane</keyword>
<evidence type="ECO:0000256" key="5">
    <source>
        <dbReference type="ARBA" id="ARBA00022692"/>
    </source>
</evidence>